<feature type="transmembrane region" description="Helical" evidence="7">
    <location>
        <begin position="202"/>
        <end position="222"/>
    </location>
</feature>
<evidence type="ECO:0000256" key="4">
    <source>
        <dbReference type="ARBA" id="ARBA00022692"/>
    </source>
</evidence>
<dbReference type="PATRIC" id="fig|1218508.4.peg.829"/>
<evidence type="ECO:0000256" key="6">
    <source>
        <dbReference type="ARBA" id="ARBA00023136"/>
    </source>
</evidence>
<feature type="transmembrane region" description="Helical" evidence="7">
    <location>
        <begin position="66"/>
        <end position="93"/>
    </location>
</feature>
<feature type="transmembrane region" description="Helical" evidence="7">
    <location>
        <begin position="243"/>
        <end position="262"/>
    </location>
</feature>
<dbReference type="Pfam" id="PF03547">
    <property type="entry name" value="Mem_trans"/>
    <property type="match status" value="1"/>
</dbReference>
<organism evidence="8 9">
    <name type="scientific">Bombilactobacillus mellis</name>
    <dbReference type="NCBI Taxonomy" id="1218508"/>
    <lineage>
        <taxon>Bacteria</taxon>
        <taxon>Bacillati</taxon>
        <taxon>Bacillota</taxon>
        <taxon>Bacilli</taxon>
        <taxon>Lactobacillales</taxon>
        <taxon>Lactobacillaceae</taxon>
        <taxon>Bombilactobacillus</taxon>
    </lineage>
</organism>
<evidence type="ECO:0000313" key="8">
    <source>
        <dbReference type="EMBL" id="KJY48986.1"/>
    </source>
</evidence>
<feature type="transmembrane region" description="Helical" evidence="7">
    <location>
        <begin position="6"/>
        <end position="26"/>
    </location>
</feature>
<dbReference type="RefSeq" id="WP_045922653.1">
    <property type="nucleotide sequence ID" value="NZ_JBHTHW010000003.1"/>
</dbReference>
<dbReference type="GO" id="GO:0055085">
    <property type="term" value="P:transmembrane transport"/>
    <property type="evidence" value="ECO:0007669"/>
    <property type="project" value="InterPro"/>
</dbReference>
<dbReference type="STRING" id="1218508.JG29_08100"/>
<keyword evidence="5 7" id="KW-1133">Transmembrane helix</keyword>
<comment type="subcellular location">
    <subcellularLocation>
        <location evidence="1">Membrane</location>
        <topology evidence="1">Multi-pass membrane protein</topology>
    </subcellularLocation>
</comment>
<keyword evidence="4 7" id="KW-0812">Transmembrane</keyword>
<dbReference type="EMBL" id="JXBZ01000007">
    <property type="protein sequence ID" value="KJY48986.1"/>
    <property type="molecule type" value="Genomic_DNA"/>
</dbReference>
<dbReference type="OrthoDB" id="9798064at2"/>
<evidence type="ECO:0000256" key="7">
    <source>
        <dbReference type="SAM" id="Phobius"/>
    </source>
</evidence>
<keyword evidence="2" id="KW-0813">Transport</keyword>
<evidence type="ECO:0000256" key="5">
    <source>
        <dbReference type="ARBA" id="ARBA00022989"/>
    </source>
</evidence>
<dbReference type="Proteomes" id="UP000033695">
    <property type="component" value="Unassembled WGS sequence"/>
</dbReference>
<keyword evidence="3" id="KW-1003">Cell membrane</keyword>
<feature type="transmembrane region" description="Helical" evidence="7">
    <location>
        <begin position="171"/>
        <end position="190"/>
    </location>
</feature>
<feature type="transmembrane region" description="Helical" evidence="7">
    <location>
        <begin position="301"/>
        <end position="320"/>
    </location>
</feature>
<evidence type="ECO:0000256" key="2">
    <source>
        <dbReference type="ARBA" id="ARBA00022448"/>
    </source>
</evidence>
<dbReference type="PANTHER" id="PTHR36838">
    <property type="entry name" value="AUXIN EFFLUX CARRIER FAMILY PROTEIN"/>
    <property type="match status" value="1"/>
</dbReference>
<evidence type="ECO:0000313" key="9">
    <source>
        <dbReference type="Proteomes" id="UP000033695"/>
    </source>
</evidence>
<evidence type="ECO:0000256" key="1">
    <source>
        <dbReference type="ARBA" id="ARBA00004141"/>
    </source>
</evidence>
<keyword evidence="9" id="KW-1185">Reference proteome</keyword>
<dbReference type="AlphaFoldDB" id="A0A0F4KUV4"/>
<evidence type="ECO:0000256" key="3">
    <source>
        <dbReference type="ARBA" id="ARBA00022475"/>
    </source>
</evidence>
<keyword evidence="6 7" id="KW-0472">Membrane</keyword>
<name>A0A0F4KUV4_9LACO</name>
<accession>A0A0F4KUV4</accession>
<feature type="transmembrane region" description="Helical" evidence="7">
    <location>
        <begin position="102"/>
        <end position="126"/>
    </location>
</feature>
<proteinExistence type="predicted"/>
<protein>
    <submittedName>
        <fullName evidence="8">AEC family malonate efflux carrier</fullName>
    </submittedName>
</protein>
<feature type="transmembrane region" description="Helical" evidence="7">
    <location>
        <begin position="38"/>
        <end position="60"/>
    </location>
</feature>
<reference evidence="8 9" key="1">
    <citation type="submission" date="2014-12" db="EMBL/GenBank/DDBJ databases">
        <title>Comparative genomics of the lactic acid bacteria isolated from the honey bee gut.</title>
        <authorList>
            <person name="Ellegaard K.M."/>
            <person name="Tamarit D."/>
            <person name="Javelind E."/>
            <person name="Olofsson T."/>
            <person name="Andersson S.G."/>
            <person name="Vasquez A."/>
        </authorList>
    </citation>
    <scope>NUCLEOTIDE SEQUENCE [LARGE SCALE GENOMIC DNA]</scope>
    <source>
        <strain evidence="8 9">Hon2</strain>
    </source>
</reference>
<sequence>MLNILGVALNSVFIIITIIVIGWGLAKTKIFSANFANDISNLVVNVALPLSILLSTQKYISKQNFWLLVQGTILIMIAIMICFLLSMSFSYFFRIPKQRRSLFVNGFVNANTLFVGLPLNLALFGAKSLPYFLAYFVANTIATWGIGIKLINNDGPQTVKSSTSLSWQKLLHLFTPPMWGFLIGLLFFFLQIHVTGFLNTAFGYLANLVTPLSLIFLGLQLGNTKLSDLKISWLDLCAQIGRFIISPLIMFLVIVVAEAFNWVHLQPLFVKTLIVQSATPMLTLLPVMAEQAQLDVTFATRILTESILIFPVAVIGIMLII</sequence>
<dbReference type="GO" id="GO:0016020">
    <property type="term" value="C:membrane"/>
    <property type="evidence" value="ECO:0007669"/>
    <property type="project" value="UniProtKB-SubCell"/>
</dbReference>
<comment type="caution">
    <text evidence="8">The sequence shown here is derived from an EMBL/GenBank/DDBJ whole genome shotgun (WGS) entry which is preliminary data.</text>
</comment>
<dbReference type="InterPro" id="IPR004776">
    <property type="entry name" value="Mem_transp_PIN-like"/>
</dbReference>
<dbReference type="HOGENOM" id="CLU_056175_1_2_9"/>
<dbReference type="PANTHER" id="PTHR36838:SF1">
    <property type="entry name" value="SLR1864 PROTEIN"/>
    <property type="match status" value="1"/>
</dbReference>
<gene>
    <name evidence="8" type="primary">mleP2</name>
    <name evidence="8" type="ORF">JG29_08100</name>
</gene>
<feature type="transmembrane region" description="Helical" evidence="7">
    <location>
        <begin position="132"/>
        <end position="151"/>
    </location>
</feature>